<keyword evidence="10" id="KW-1185">Reference proteome</keyword>
<feature type="domain" description="NolW-like" evidence="8">
    <location>
        <begin position="275"/>
        <end position="333"/>
    </location>
</feature>
<accession>A0A6C2D6X0</accession>
<evidence type="ECO:0000256" key="4">
    <source>
        <dbReference type="RuleBase" id="RU004003"/>
    </source>
</evidence>
<dbReference type="GO" id="GO:0015627">
    <property type="term" value="C:type II protein secretion system complex"/>
    <property type="evidence" value="ECO:0007669"/>
    <property type="project" value="TreeGrafter"/>
</dbReference>
<comment type="caution">
    <text evidence="9">The sequence shown here is derived from an EMBL/GenBank/DDBJ whole genome shotgun (WGS) entry which is preliminary data.</text>
</comment>
<dbReference type="InterPro" id="IPR050810">
    <property type="entry name" value="Bact_Secretion_Sys_Channel"/>
</dbReference>
<name>A0A6C2D6X0_9RHOO</name>
<proteinExistence type="inferred from homology"/>
<dbReference type="GO" id="GO:0009306">
    <property type="term" value="P:protein secretion"/>
    <property type="evidence" value="ECO:0007669"/>
    <property type="project" value="InterPro"/>
</dbReference>
<reference evidence="9 10" key="1">
    <citation type="submission" date="2019-01" db="EMBL/GenBank/DDBJ databases">
        <title>Zoogloea oleivorans genome sequencing and assembly.</title>
        <authorList>
            <person name="Tancsics A."/>
            <person name="Farkas M."/>
            <person name="Kriszt B."/>
            <person name="Maroti G."/>
            <person name="Horvath B."/>
        </authorList>
    </citation>
    <scope>NUCLEOTIDE SEQUENCE [LARGE SCALE GENOMIC DNA]</scope>
    <source>
        <strain evidence="9 10">Buc</strain>
    </source>
</reference>
<feature type="domain" description="Type II/III secretion system secretin-like" evidence="7">
    <location>
        <begin position="418"/>
        <end position="580"/>
    </location>
</feature>
<keyword evidence="2 6" id="KW-0732">Signal</keyword>
<gene>
    <name evidence="9" type="ORF">ETQ85_01635</name>
</gene>
<dbReference type="Gene3D" id="3.30.1370.120">
    <property type="match status" value="1"/>
</dbReference>
<evidence type="ECO:0000256" key="6">
    <source>
        <dbReference type="SAM" id="SignalP"/>
    </source>
</evidence>
<evidence type="ECO:0000256" key="2">
    <source>
        <dbReference type="ARBA" id="ARBA00022729"/>
    </source>
</evidence>
<dbReference type="InterPro" id="IPR001775">
    <property type="entry name" value="GspD/PilQ"/>
</dbReference>
<feature type="chain" id="PRO_5025533638" evidence="6">
    <location>
        <begin position="27"/>
        <end position="750"/>
    </location>
</feature>
<feature type="signal peptide" evidence="6">
    <location>
        <begin position="1"/>
        <end position="26"/>
    </location>
</feature>
<evidence type="ECO:0000259" key="8">
    <source>
        <dbReference type="Pfam" id="PF03958"/>
    </source>
</evidence>
<protein>
    <submittedName>
        <fullName evidence="9">General secretion pathway protein GspD</fullName>
    </submittedName>
</protein>
<dbReference type="PANTHER" id="PTHR30332:SF17">
    <property type="entry name" value="TYPE IV PILIATION SYSTEM PROTEIN DR_0774-RELATED"/>
    <property type="match status" value="1"/>
</dbReference>
<organism evidence="9 10">
    <name type="scientific">Zoogloea oleivorans</name>
    <dbReference type="NCBI Taxonomy" id="1552750"/>
    <lineage>
        <taxon>Bacteria</taxon>
        <taxon>Pseudomonadati</taxon>
        <taxon>Pseudomonadota</taxon>
        <taxon>Betaproteobacteria</taxon>
        <taxon>Rhodocyclales</taxon>
        <taxon>Zoogloeaceae</taxon>
        <taxon>Zoogloea</taxon>
    </lineage>
</organism>
<dbReference type="OrthoDB" id="9775455at2"/>
<dbReference type="PRINTS" id="PR01032">
    <property type="entry name" value="PHAGEIV"/>
</dbReference>
<evidence type="ECO:0000256" key="5">
    <source>
        <dbReference type="RuleBase" id="RU004004"/>
    </source>
</evidence>
<dbReference type="InterPro" id="IPR038591">
    <property type="entry name" value="NolW-like_sf"/>
</dbReference>
<comment type="similarity">
    <text evidence="4">Belongs to the bacterial secretin family.</text>
</comment>
<dbReference type="GO" id="GO:0009279">
    <property type="term" value="C:cell outer membrane"/>
    <property type="evidence" value="ECO:0007669"/>
    <property type="project" value="UniProtKB-SubCell"/>
</dbReference>
<evidence type="ECO:0000313" key="9">
    <source>
        <dbReference type="EMBL" id="TYC62280.1"/>
    </source>
</evidence>
<comment type="subcellular location">
    <subcellularLocation>
        <location evidence="5">Cell outer membrane</location>
    </subcellularLocation>
    <subcellularLocation>
        <location evidence="1">Membrane</location>
    </subcellularLocation>
</comment>
<evidence type="ECO:0000313" key="10">
    <source>
        <dbReference type="Proteomes" id="UP000389128"/>
    </source>
</evidence>
<dbReference type="Proteomes" id="UP000389128">
    <property type="component" value="Unassembled WGS sequence"/>
</dbReference>
<dbReference type="EMBL" id="SDKK01000001">
    <property type="protein sequence ID" value="TYC62280.1"/>
    <property type="molecule type" value="Genomic_DNA"/>
</dbReference>
<evidence type="ECO:0000259" key="7">
    <source>
        <dbReference type="Pfam" id="PF00263"/>
    </source>
</evidence>
<dbReference type="PRINTS" id="PR00811">
    <property type="entry name" value="BCTERIALGSPD"/>
</dbReference>
<evidence type="ECO:0000256" key="3">
    <source>
        <dbReference type="ARBA" id="ARBA00023136"/>
    </source>
</evidence>
<dbReference type="PROSITE" id="PS51257">
    <property type="entry name" value="PROKAR_LIPOPROTEIN"/>
    <property type="match status" value="1"/>
</dbReference>
<dbReference type="Pfam" id="PF00263">
    <property type="entry name" value="Secretin"/>
    <property type="match status" value="1"/>
</dbReference>
<evidence type="ECO:0000256" key="1">
    <source>
        <dbReference type="ARBA" id="ARBA00004370"/>
    </source>
</evidence>
<keyword evidence="3" id="KW-0472">Membrane</keyword>
<dbReference type="Pfam" id="PF03958">
    <property type="entry name" value="Secretin_N"/>
    <property type="match status" value="1"/>
</dbReference>
<dbReference type="InterPro" id="IPR004846">
    <property type="entry name" value="T2SS/T3SS_dom"/>
</dbReference>
<dbReference type="RefSeq" id="WP_148577369.1">
    <property type="nucleotide sequence ID" value="NZ_SDKK01000001.1"/>
</dbReference>
<sequence length="750" mass="79743">MTDRSFSRWLRSLAALALIAALAGCAGNKALEESRQTFATRSPEVALLELQEKVAADPRNLELRSYFMRQRDMLTVRQVAIADQARAAGRFDEAEAALAIARRYDPRHPRVSAGLEAIAAQKRRNLLALEAERLLSKGDLVGAETAARGVLAGESGHAGARSVMRRLDERHAARDPQPAALKGPLAKPVTLEFRDAPLRGVLEVLARESGLNFVLDKEVRPDTKVSIFVRKSSIDDVLKLLMVTQQLERKLLNENSILIYPNTPAKQKDYQELVTRSFYLANADPKQAMAMIKQMVKTKDVFVEEKLNLLVMKDTPDAVRLAERLIANLDLAEPEVMLEVEVMEISRNKLLELGLRFPDQIGYGILQPATTSAVSTTTGTTVTQNLGGQLLAGNINLRETGSVVPFVANPGLLLNLKDQDGTSNILANPRIRVKNRDKARIHIGEKLPIFTTTSTANVGVSASVNYLDVGLKLEVEPSVHLDDEVAIKVNLEVSSIVKEVLGPANSLAYQVGTRSAVTSLRLKDGETQVLAGLISDEERSSANRLPGFGELPGLGRLFSSQRDVENKTEIVLLITPRVVRNVIQPGLASATQSAGTEASVGAAPLLLGPLPASVRVGGGVTATAPLPVAVAPVASDGALPELSLDVPARVLPGEAFAVSIHVTGATGEGGPLLLAYDTAVVEPLDQPGEGGDALALALPAGASGSITARFRPRPGAAGATSFSVLSAQARIGGQVQSLPTPAPASVQIAP</sequence>
<dbReference type="PANTHER" id="PTHR30332">
    <property type="entry name" value="PROBABLE GENERAL SECRETION PATHWAY PROTEIN D"/>
    <property type="match status" value="1"/>
</dbReference>
<dbReference type="AlphaFoldDB" id="A0A6C2D6X0"/>
<keyword evidence="5" id="KW-0813">Transport</keyword>
<dbReference type="InterPro" id="IPR005644">
    <property type="entry name" value="NolW-like"/>
</dbReference>
<dbReference type="Gene3D" id="3.30.1370.130">
    <property type="match status" value="1"/>
</dbReference>